<dbReference type="GO" id="GO:0005096">
    <property type="term" value="F:GTPase activator activity"/>
    <property type="evidence" value="ECO:0007669"/>
    <property type="project" value="UniProtKB-KW"/>
</dbReference>
<evidence type="ECO:0000259" key="2">
    <source>
        <dbReference type="Pfam" id="PF02145"/>
    </source>
</evidence>
<dbReference type="Proteomes" id="UP001153714">
    <property type="component" value="Chromosome 10"/>
</dbReference>
<dbReference type="SUPFAM" id="SSF111347">
    <property type="entry name" value="Rap/Ran-GAP"/>
    <property type="match status" value="1"/>
</dbReference>
<keyword evidence="1" id="KW-0343">GTPase activation</keyword>
<dbReference type="EMBL" id="OU893341">
    <property type="protein sequence ID" value="CAG9783201.1"/>
    <property type="molecule type" value="Genomic_DNA"/>
</dbReference>
<reference evidence="3" key="1">
    <citation type="submission" date="2021-12" db="EMBL/GenBank/DDBJ databases">
        <authorList>
            <person name="King R."/>
        </authorList>
    </citation>
    <scope>NUCLEOTIDE SEQUENCE</scope>
</reference>
<evidence type="ECO:0000313" key="3">
    <source>
        <dbReference type="EMBL" id="CAG9783201.1"/>
    </source>
</evidence>
<sequence length="132" mass="14885">MLNFFGAHKIYLPPSAWNSGGGQAPTRPTIKQILAQFPAMERLDKVPREITCAELQKDILLLEEQEGSVNFKIGVMLMKPAQKTDDEMLSNGDMTGSHSIYTMHQGHEIMFHVSTMLPFSKDNKQQKYSSEV</sequence>
<dbReference type="PANTHER" id="PTHR15711:SF62">
    <property type="entry name" value="GTPASE-ACTIVATING RAP_RAN-GAP DOMAIN-LIKE PROTEIN 3"/>
    <property type="match status" value="1"/>
</dbReference>
<dbReference type="Pfam" id="PF02145">
    <property type="entry name" value="Rap_GAP"/>
    <property type="match status" value="1"/>
</dbReference>
<keyword evidence="4" id="KW-1185">Reference proteome</keyword>
<proteinExistence type="predicted"/>
<dbReference type="PANTHER" id="PTHR15711">
    <property type="entry name" value="RAP GTPASE-ACTIVATING PROTEIN"/>
    <property type="match status" value="1"/>
</dbReference>
<accession>A0A9N9QTV4</accession>
<evidence type="ECO:0000313" key="4">
    <source>
        <dbReference type="Proteomes" id="UP001153714"/>
    </source>
</evidence>
<dbReference type="InterPro" id="IPR050989">
    <property type="entry name" value="Rap1_Ran_GAP"/>
</dbReference>
<name>A0A9N9QTV4_9NEOP</name>
<dbReference type="AlphaFoldDB" id="A0A9N9QTV4"/>
<dbReference type="InterPro" id="IPR000331">
    <property type="entry name" value="Rap/Ran_GAP_dom"/>
</dbReference>
<feature type="domain" description="Rap-GAP" evidence="2">
    <location>
        <begin position="91"/>
        <end position="127"/>
    </location>
</feature>
<gene>
    <name evidence="3" type="ORF">DIATSA_LOCUS1391</name>
</gene>
<protein>
    <recommendedName>
        <fullName evidence="2">Rap-GAP domain-containing protein</fullName>
    </recommendedName>
</protein>
<organism evidence="3 4">
    <name type="scientific">Diatraea saccharalis</name>
    <name type="common">sugarcane borer</name>
    <dbReference type="NCBI Taxonomy" id="40085"/>
    <lineage>
        <taxon>Eukaryota</taxon>
        <taxon>Metazoa</taxon>
        <taxon>Ecdysozoa</taxon>
        <taxon>Arthropoda</taxon>
        <taxon>Hexapoda</taxon>
        <taxon>Insecta</taxon>
        <taxon>Pterygota</taxon>
        <taxon>Neoptera</taxon>
        <taxon>Endopterygota</taxon>
        <taxon>Lepidoptera</taxon>
        <taxon>Glossata</taxon>
        <taxon>Ditrysia</taxon>
        <taxon>Pyraloidea</taxon>
        <taxon>Crambidae</taxon>
        <taxon>Crambinae</taxon>
        <taxon>Diatraea</taxon>
    </lineage>
</organism>
<reference evidence="3" key="2">
    <citation type="submission" date="2022-10" db="EMBL/GenBank/DDBJ databases">
        <authorList>
            <consortium name="ENA_rothamsted_submissions"/>
            <consortium name="culmorum"/>
            <person name="King R."/>
        </authorList>
    </citation>
    <scope>NUCLEOTIDE SEQUENCE</scope>
</reference>
<dbReference type="GO" id="GO:0051056">
    <property type="term" value="P:regulation of small GTPase mediated signal transduction"/>
    <property type="evidence" value="ECO:0007669"/>
    <property type="project" value="InterPro"/>
</dbReference>
<evidence type="ECO:0000256" key="1">
    <source>
        <dbReference type="ARBA" id="ARBA00022468"/>
    </source>
</evidence>
<dbReference type="OrthoDB" id="2499658at2759"/>
<dbReference type="Gene3D" id="3.40.50.11210">
    <property type="entry name" value="Rap/Ran-GAP"/>
    <property type="match status" value="1"/>
</dbReference>
<dbReference type="InterPro" id="IPR035974">
    <property type="entry name" value="Rap/Ran-GAP_sf"/>
</dbReference>